<protein>
    <recommendedName>
        <fullName evidence="3">DUF4304 domain-containing protein</fullName>
    </recommendedName>
</protein>
<dbReference type="EMBL" id="WMIB01000027">
    <property type="protein sequence ID" value="MTH55359.1"/>
    <property type="molecule type" value="Genomic_DNA"/>
</dbReference>
<dbReference type="AlphaFoldDB" id="A0A7X2S841"/>
<proteinExistence type="predicted"/>
<name>A0A7X2S841_9BACI</name>
<keyword evidence="2" id="KW-1185">Reference proteome</keyword>
<reference evidence="1 2" key="1">
    <citation type="journal article" date="2017" name="Int. J. Syst. Evol. Microbiol.">
        <title>Bacillus mangrovi sp. nov., isolated from a sediment sample from a mangrove forest.</title>
        <authorList>
            <person name="Gupta V."/>
            <person name="Singh P.K."/>
            <person name="Korpole S."/>
            <person name="Tanuku N.R.S."/>
            <person name="Pinnaka A.K."/>
        </authorList>
    </citation>
    <scope>NUCLEOTIDE SEQUENCE [LARGE SCALE GENOMIC DNA]</scope>
    <source>
        <strain evidence="1 2">KCTC 33872</strain>
    </source>
</reference>
<sequence length="216" mass="25422">MESKDLNKELRDTLYPVLGECGFTKITSRGSWKYNDNCIWIMDYEPVGKRFSEGSGWPSMSLFINCAIYFTFIPELNTEDVIKQSSDGQLTPRYNQSHLQETLLCNYNQNEYTNTLEIPADRGRNDIWWIEEDGSNLNHVINSLAEVISVDGMEWLREFSSEQHVLEALEAKRRMSYYDVHHAMHIARRLNLKDKAKKYERLFEKENMKNASLFDR</sequence>
<dbReference type="RefSeq" id="WP_155113857.1">
    <property type="nucleotide sequence ID" value="NZ_WMIB01000027.1"/>
</dbReference>
<evidence type="ECO:0000313" key="2">
    <source>
        <dbReference type="Proteomes" id="UP000434639"/>
    </source>
</evidence>
<evidence type="ECO:0008006" key="3">
    <source>
        <dbReference type="Google" id="ProtNLM"/>
    </source>
</evidence>
<dbReference type="OrthoDB" id="2880982at2"/>
<accession>A0A7X2S841</accession>
<comment type="caution">
    <text evidence="1">The sequence shown here is derived from an EMBL/GenBank/DDBJ whole genome shotgun (WGS) entry which is preliminary data.</text>
</comment>
<evidence type="ECO:0000313" key="1">
    <source>
        <dbReference type="EMBL" id="MTH55359.1"/>
    </source>
</evidence>
<organism evidence="1 2">
    <name type="scientific">Metabacillus mangrovi</name>
    <dbReference type="NCBI Taxonomy" id="1491830"/>
    <lineage>
        <taxon>Bacteria</taxon>
        <taxon>Bacillati</taxon>
        <taxon>Bacillota</taxon>
        <taxon>Bacilli</taxon>
        <taxon>Bacillales</taxon>
        <taxon>Bacillaceae</taxon>
        <taxon>Metabacillus</taxon>
    </lineage>
</organism>
<dbReference type="Proteomes" id="UP000434639">
    <property type="component" value="Unassembled WGS sequence"/>
</dbReference>
<gene>
    <name evidence="1" type="ORF">GKZ89_18350</name>
</gene>